<sequence>MKPSLNEQLNGLYQHLQHPRDRQLPMLFYSLLKKIERLDKEGSDEEKQLAAGLVRLLHEHTETVNDHRLQREAQQTHVHIVFSLSDAGSMKVTIGDIGKREQSQVLAFNDVFSVGPITELDTEAGQQRRMLWLMEYDGGEYKYDMHMNKEHRLANMIQTIQNIPADKTIVIWCADNAHDQTGLRFALHLLRSREAPVHLVNLTKLFHASGEYGKALYAAGLIDREHFRKLVNDNYEGNPLDSSQRKRYEEEWSTLARQNHLLRLWENDTVISCDEHAMDEWIMQSVINLKNEQDDRGYIRAGSVVGNVLERSQQLVSYSFLLYRIWSLVNQSKLSFRGLPWAMHQFSIKLGEISAMD</sequence>
<dbReference type="EMBL" id="JACHXK010000004">
    <property type="protein sequence ID" value="MBB3110058.1"/>
    <property type="molecule type" value="Genomic_DNA"/>
</dbReference>
<evidence type="ECO:0008006" key="5">
    <source>
        <dbReference type="Google" id="ProtNLM"/>
    </source>
</evidence>
<gene>
    <name evidence="3" type="ORF">FHS18_002125</name>
</gene>
<organism evidence="3 4">
    <name type="scientific">Paenibacillus phyllosphaerae</name>
    <dbReference type="NCBI Taxonomy" id="274593"/>
    <lineage>
        <taxon>Bacteria</taxon>
        <taxon>Bacillati</taxon>
        <taxon>Bacillota</taxon>
        <taxon>Bacilli</taxon>
        <taxon>Bacillales</taxon>
        <taxon>Paenibacillaceae</taxon>
        <taxon>Paenibacillus</taxon>
    </lineage>
</organism>
<dbReference type="InterPro" id="IPR014973">
    <property type="entry name" value="DUF1835"/>
</dbReference>
<accession>A0A7W5AWE7</accession>
<feature type="domain" description="DUF3658" evidence="2">
    <location>
        <begin position="237"/>
        <end position="345"/>
    </location>
</feature>
<dbReference type="RefSeq" id="WP_246427582.1">
    <property type="nucleotide sequence ID" value="NZ_JACHXK010000004.1"/>
</dbReference>
<keyword evidence="4" id="KW-1185">Reference proteome</keyword>
<evidence type="ECO:0000259" key="2">
    <source>
        <dbReference type="Pfam" id="PF12395"/>
    </source>
</evidence>
<dbReference type="InterPro" id="IPR022123">
    <property type="entry name" value="DUF3658"/>
</dbReference>
<dbReference type="Pfam" id="PF08874">
    <property type="entry name" value="DUF1835"/>
    <property type="match status" value="1"/>
</dbReference>
<proteinExistence type="predicted"/>
<reference evidence="3 4" key="1">
    <citation type="submission" date="2020-08" db="EMBL/GenBank/DDBJ databases">
        <title>Genomic Encyclopedia of Type Strains, Phase III (KMG-III): the genomes of soil and plant-associated and newly described type strains.</title>
        <authorList>
            <person name="Whitman W."/>
        </authorList>
    </citation>
    <scope>NUCLEOTIDE SEQUENCE [LARGE SCALE GENOMIC DNA]</scope>
    <source>
        <strain evidence="3 4">CECT 5862</strain>
    </source>
</reference>
<dbReference type="Pfam" id="PF12395">
    <property type="entry name" value="DUF3658"/>
    <property type="match status" value="1"/>
</dbReference>
<protein>
    <recommendedName>
        <fullName evidence="5">DUF1835 domain-containing protein</fullName>
    </recommendedName>
</protein>
<feature type="domain" description="DUF1835" evidence="1">
    <location>
        <begin position="78"/>
        <end position="201"/>
    </location>
</feature>
<dbReference type="Proteomes" id="UP000570361">
    <property type="component" value="Unassembled WGS sequence"/>
</dbReference>
<evidence type="ECO:0000313" key="3">
    <source>
        <dbReference type="EMBL" id="MBB3110058.1"/>
    </source>
</evidence>
<evidence type="ECO:0000313" key="4">
    <source>
        <dbReference type="Proteomes" id="UP000570361"/>
    </source>
</evidence>
<dbReference type="AlphaFoldDB" id="A0A7W5AWE7"/>
<evidence type="ECO:0000259" key="1">
    <source>
        <dbReference type="Pfam" id="PF08874"/>
    </source>
</evidence>
<comment type="caution">
    <text evidence="3">The sequence shown here is derived from an EMBL/GenBank/DDBJ whole genome shotgun (WGS) entry which is preliminary data.</text>
</comment>
<name>A0A7W5AWE7_9BACL</name>